<keyword evidence="3" id="KW-0328">Glycosyltransferase</keyword>
<keyword evidence="7" id="KW-1185">Reference proteome</keyword>
<dbReference type="Proteomes" id="UP000799092">
    <property type="component" value="Unassembled WGS sequence"/>
</dbReference>
<dbReference type="RefSeq" id="WP_153734960.1">
    <property type="nucleotide sequence ID" value="NZ_WJNG01000001.1"/>
</dbReference>
<dbReference type="Pfam" id="PF00535">
    <property type="entry name" value="Glycos_transf_2"/>
    <property type="match status" value="1"/>
</dbReference>
<sequence>MAKTNVTEVAIILLNWNSYDDIVDCLESLKTQEYKDFEVFIVDNCSRDNSYELLKDHYSEGNFDFNVNFKKAEENLGFAGGNNIAIKDAYSRNFNYMWLLNSDTIVTPTTLSELIHTVSSDSQIGIVGSKIYYYDSKVLWFAGGELDLQKGISPHIGQHEIDKGQYDEQREVEFITGCSLLVRREVIETVGYMREDYFLYYEDSDYNVRVKDNGWKIFYVPSSIVYHKVSHSSGGEESLAPYVAYYNMRNSYVMMRRNRSARKLIPFSILFWKLFKKHVKILVKNQDKKVLRSKYIFYGLIDALRQRMGKHPDL</sequence>
<comment type="similarity">
    <text evidence="2">Belongs to the glycosyltransferase 2 family.</text>
</comment>
<evidence type="ECO:0000313" key="7">
    <source>
        <dbReference type="Proteomes" id="UP000799092"/>
    </source>
</evidence>
<evidence type="ECO:0000256" key="4">
    <source>
        <dbReference type="ARBA" id="ARBA00022679"/>
    </source>
</evidence>
<dbReference type="SUPFAM" id="SSF53448">
    <property type="entry name" value="Nucleotide-diphospho-sugar transferases"/>
    <property type="match status" value="1"/>
</dbReference>
<evidence type="ECO:0000259" key="5">
    <source>
        <dbReference type="Pfam" id="PF00535"/>
    </source>
</evidence>
<dbReference type="GO" id="GO:0016757">
    <property type="term" value="F:glycosyltransferase activity"/>
    <property type="evidence" value="ECO:0007669"/>
    <property type="project" value="UniProtKB-KW"/>
</dbReference>
<name>A0A6A8DJ17_9BACI</name>
<dbReference type="InterPro" id="IPR029044">
    <property type="entry name" value="Nucleotide-diphossugar_trans"/>
</dbReference>
<comment type="caution">
    <text evidence="6">The sequence shown here is derived from an EMBL/GenBank/DDBJ whole genome shotgun (WGS) entry which is preliminary data.</text>
</comment>
<accession>A0A6A8DJ17</accession>
<gene>
    <name evidence="6" type="ORF">GH741_01275</name>
</gene>
<organism evidence="6 7">
    <name type="scientific">Aquibacillus halophilus</name>
    <dbReference type="NCBI Taxonomy" id="930132"/>
    <lineage>
        <taxon>Bacteria</taxon>
        <taxon>Bacillati</taxon>
        <taxon>Bacillota</taxon>
        <taxon>Bacilli</taxon>
        <taxon>Bacillales</taxon>
        <taxon>Bacillaceae</taxon>
        <taxon>Aquibacillus</taxon>
    </lineage>
</organism>
<proteinExistence type="inferred from homology"/>
<dbReference type="CDD" id="cd04186">
    <property type="entry name" value="GT_2_like_c"/>
    <property type="match status" value="1"/>
</dbReference>
<protein>
    <submittedName>
        <fullName evidence="6">Glycosyltransferase</fullName>
    </submittedName>
</protein>
<keyword evidence="4 6" id="KW-0808">Transferase</keyword>
<dbReference type="Gene3D" id="3.90.550.10">
    <property type="entry name" value="Spore Coat Polysaccharide Biosynthesis Protein SpsA, Chain A"/>
    <property type="match status" value="1"/>
</dbReference>
<dbReference type="PANTHER" id="PTHR43179:SF12">
    <property type="entry name" value="GALACTOFURANOSYLTRANSFERASE GLFT2"/>
    <property type="match status" value="1"/>
</dbReference>
<evidence type="ECO:0000256" key="2">
    <source>
        <dbReference type="ARBA" id="ARBA00006739"/>
    </source>
</evidence>
<dbReference type="EMBL" id="WJNG01000001">
    <property type="protein sequence ID" value="MRH41302.1"/>
    <property type="molecule type" value="Genomic_DNA"/>
</dbReference>
<reference evidence="6" key="1">
    <citation type="submission" date="2019-11" db="EMBL/GenBank/DDBJ databases">
        <authorList>
            <person name="Li J."/>
        </authorList>
    </citation>
    <scope>NUCLEOTIDE SEQUENCE</scope>
    <source>
        <strain evidence="6">B6B</strain>
    </source>
</reference>
<evidence type="ECO:0000256" key="3">
    <source>
        <dbReference type="ARBA" id="ARBA00022676"/>
    </source>
</evidence>
<dbReference type="InterPro" id="IPR001173">
    <property type="entry name" value="Glyco_trans_2-like"/>
</dbReference>
<evidence type="ECO:0000256" key="1">
    <source>
        <dbReference type="ARBA" id="ARBA00004776"/>
    </source>
</evidence>
<feature type="domain" description="Glycosyltransferase 2-like" evidence="5">
    <location>
        <begin position="11"/>
        <end position="190"/>
    </location>
</feature>
<evidence type="ECO:0000313" key="6">
    <source>
        <dbReference type="EMBL" id="MRH41302.1"/>
    </source>
</evidence>
<dbReference type="PANTHER" id="PTHR43179">
    <property type="entry name" value="RHAMNOSYLTRANSFERASE WBBL"/>
    <property type="match status" value="1"/>
</dbReference>
<comment type="pathway">
    <text evidence="1">Cell wall biogenesis; cell wall polysaccharide biosynthesis.</text>
</comment>
<dbReference type="AlphaFoldDB" id="A0A6A8DJ17"/>
<dbReference type="OrthoDB" id="9771846at2"/>